<proteinExistence type="inferred from homology"/>
<dbReference type="PROSITE" id="PS51762">
    <property type="entry name" value="GH16_2"/>
    <property type="match status" value="1"/>
</dbReference>
<dbReference type="CDD" id="cd08024">
    <property type="entry name" value="GH16_CCF"/>
    <property type="match status" value="1"/>
</dbReference>
<protein>
    <recommendedName>
        <fullName evidence="3">GH16 domain-containing protein</fullName>
    </recommendedName>
</protein>
<dbReference type="Pfam" id="PF00722">
    <property type="entry name" value="Glyco_hydro_16"/>
    <property type="match status" value="1"/>
</dbReference>
<organism evidence="4 5">
    <name type="scientific">Chilo suppressalis</name>
    <name type="common">Asiatic rice borer moth</name>
    <dbReference type="NCBI Taxonomy" id="168631"/>
    <lineage>
        <taxon>Eukaryota</taxon>
        <taxon>Metazoa</taxon>
        <taxon>Ecdysozoa</taxon>
        <taxon>Arthropoda</taxon>
        <taxon>Hexapoda</taxon>
        <taxon>Insecta</taxon>
        <taxon>Pterygota</taxon>
        <taxon>Neoptera</taxon>
        <taxon>Endopterygota</taxon>
        <taxon>Lepidoptera</taxon>
        <taxon>Glossata</taxon>
        <taxon>Ditrysia</taxon>
        <taxon>Pyraloidea</taxon>
        <taxon>Crambidae</taxon>
        <taxon>Crambinae</taxon>
        <taxon>Chilo</taxon>
    </lineage>
</organism>
<dbReference type="PANTHER" id="PTHR10963">
    <property type="entry name" value="GLYCOSYL HYDROLASE-RELATED"/>
    <property type="match status" value="1"/>
</dbReference>
<keyword evidence="2" id="KW-0812">Transmembrane</keyword>
<keyword evidence="2" id="KW-1133">Transmembrane helix</keyword>
<dbReference type="Proteomes" id="UP001153292">
    <property type="component" value="Chromosome 9"/>
</dbReference>
<evidence type="ECO:0000256" key="1">
    <source>
        <dbReference type="ARBA" id="ARBA00006865"/>
    </source>
</evidence>
<evidence type="ECO:0000313" key="5">
    <source>
        <dbReference type="Proteomes" id="UP001153292"/>
    </source>
</evidence>
<dbReference type="Gene3D" id="2.60.120.200">
    <property type="match status" value="1"/>
</dbReference>
<dbReference type="PANTHER" id="PTHR10963:SF55">
    <property type="entry name" value="GLYCOSIDE HYDROLASE FAMILY 16 PROTEIN"/>
    <property type="match status" value="1"/>
</dbReference>
<reference evidence="4" key="1">
    <citation type="submission" date="2021-12" db="EMBL/GenBank/DDBJ databases">
        <authorList>
            <person name="King R."/>
        </authorList>
    </citation>
    <scope>NUCLEOTIDE SEQUENCE</scope>
</reference>
<evidence type="ECO:0000259" key="3">
    <source>
        <dbReference type="PROSITE" id="PS51762"/>
    </source>
</evidence>
<comment type="similarity">
    <text evidence="1">Belongs to the glycosyl hydrolase 16 family.</text>
</comment>
<keyword evidence="5" id="KW-1185">Reference proteome</keyword>
<dbReference type="SUPFAM" id="SSF49899">
    <property type="entry name" value="Concanavalin A-like lectins/glucanases"/>
    <property type="match status" value="1"/>
</dbReference>
<feature type="domain" description="GH16" evidence="3">
    <location>
        <begin position="91"/>
        <end position="442"/>
    </location>
</feature>
<keyword evidence="2" id="KW-0472">Membrane</keyword>
<dbReference type="InterPro" id="IPR013320">
    <property type="entry name" value="ConA-like_dom_sf"/>
</dbReference>
<name>A0ABN8LCX0_CHISP</name>
<evidence type="ECO:0000256" key="2">
    <source>
        <dbReference type="SAM" id="Phobius"/>
    </source>
</evidence>
<sequence>MIKKRQQLSTNIIFLFCGAVGKFAVLCLLCENLFSSFVGFHQILLSVNQLEPEIGTNRLDFVHGDRRKMWSTLLGVVALASLSAACRPSVTTVSGSHAPATVCSGALIFSDEFNEFDLEKWQHENTLAGGGNWEFQYYNNNRTNSFTQHGILHIRPSLTSDQFGIDFLSNGNLNVEGGAPADRCTNPAWFGCERTGTPNNVLNPIKSARLRTVNSFSFRYGIVEVRAKMPAGDWLWPAIWLMPAYNTYGTWPASGEIDMMESRGNRNMFSNGVHIGTQEAGSTLHYGPYPALNGWDRAHWLRRNPNGYDRGFHLYQLEWTPNFIRFAIDNVELGRVTPPNGGFWEFGGFNRHNVENPWRFGSRMAPFDQKFYLIMNLAVGGTNGFFPDGVSNPSPKPWWNGSPTASTDFWNARNNWLPTWNLNVNDGRDASLQVDHVRIWAL</sequence>
<evidence type="ECO:0000313" key="4">
    <source>
        <dbReference type="EMBL" id="CAH2992139.1"/>
    </source>
</evidence>
<accession>A0ABN8LCX0</accession>
<dbReference type="InterPro" id="IPR000757">
    <property type="entry name" value="Beta-glucanase-like"/>
</dbReference>
<feature type="transmembrane region" description="Helical" evidence="2">
    <location>
        <begin position="12"/>
        <end position="34"/>
    </location>
</feature>
<dbReference type="InterPro" id="IPR050546">
    <property type="entry name" value="Glycosyl_Hydrlase_16"/>
</dbReference>
<gene>
    <name evidence="4" type="ORF">CHILSU_LOCUS11115</name>
</gene>
<dbReference type="EMBL" id="OU963902">
    <property type="protein sequence ID" value="CAH2992139.1"/>
    <property type="molecule type" value="Genomic_DNA"/>
</dbReference>